<evidence type="ECO:0000256" key="9">
    <source>
        <dbReference type="ARBA" id="ARBA00023242"/>
    </source>
</evidence>
<dbReference type="GO" id="GO:0005634">
    <property type="term" value="C:nucleus"/>
    <property type="evidence" value="ECO:0007669"/>
    <property type="project" value="UniProtKB-SubCell"/>
</dbReference>
<name>A0ABD3PGY5_9STRA</name>
<dbReference type="EC" id="3.5.1.98" evidence="3"/>
<keyword evidence="7" id="KW-0805">Transcription regulation</keyword>
<dbReference type="GO" id="GO:0141221">
    <property type="term" value="F:histone deacetylase activity, hydrolytic mechanism"/>
    <property type="evidence" value="ECO:0007669"/>
    <property type="project" value="UniProtKB-EC"/>
</dbReference>
<dbReference type="Gene3D" id="3.40.800.20">
    <property type="entry name" value="Histone deacetylase domain"/>
    <property type="match status" value="1"/>
</dbReference>
<evidence type="ECO:0000256" key="10">
    <source>
        <dbReference type="SAM" id="MobiDB-lite"/>
    </source>
</evidence>
<feature type="domain" description="Histone deacetylase" evidence="11">
    <location>
        <begin position="883"/>
        <end position="1186"/>
    </location>
</feature>
<keyword evidence="4" id="KW-0678">Repressor</keyword>
<dbReference type="EMBL" id="JABMIG020000184">
    <property type="protein sequence ID" value="KAL3786978.1"/>
    <property type="molecule type" value="Genomic_DNA"/>
</dbReference>
<dbReference type="InterPro" id="IPR023801">
    <property type="entry name" value="His_deacetylse_dom"/>
</dbReference>
<dbReference type="InterPro" id="IPR037138">
    <property type="entry name" value="His_deacetylse_dom_sf"/>
</dbReference>
<feature type="compositionally biased region" description="Polar residues" evidence="10">
    <location>
        <begin position="156"/>
        <end position="184"/>
    </location>
</feature>
<feature type="region of interest" description="Disordered" evidence="10">
    <location>
        <begin position="919"/>
        <end position="943"/>
    </location>
</feature>
<keyword evidence="8" id="KW-0804">Transcription</keyword>
<proteinExistence type="inferred from homology"/>
<evidence type="ECO:0000256" key="8">
    <source>
        <dbReference type="ARBA" id="ARBA00023163"/>
    </source>
</evidence>
<feature type="compositionally biased region" description="Polar residues" evidence="10">
    <location>
        <begin position="86"/>
        <end position="95"/>
    </location>
</feature>
<dbReference type="GO" id="GO:0010468">
    <property type="term" value="P:regulation of gene expression"/>
    <property type="evidence" value="ECO:0007669"/>
    <property type="project" value="UniProtKB-ARBA"/>
</dbReference>
<sequence>MPDEQAQFTSIAPSASQLDAQLNNHNILDYRPHSSNGRDDAEVNLSAELLPSVMTEELQQVEIDSAIDGENMNFIAADGTNGLQGGNTELSSQPAAASDQEQESRPADPVTVAKTHEESNARDTNKDNDHSMMIKLNLQSSSRNTLDGYVGRGDQDSQNPSKRSKESSPSTDQNATATLSSDGKATSDEFKASYDNMEPAIAQIIQHKLEEIVDVVPLKPLTLRDLAELENSLQIGDKYDYSPDDGWKKDWSGNLQLFEKDVVVNRGYVTSQPNIKPIKIPFYELVAKCSAENNCLRGLELLFSYVYHMKGTPMQAQRILAYAVEKPANSLEHRLEFIIDAIRRITYDPVVLQQDGWITKKAESPEGSMGGSSLIGKRIIWQKYEAVIIAFTLDETWGSLWKAIWVEDLETFDLEADEVQDALAKWEKRQARVHKKKTASANIAAGGTRHAATARFVVEGIEHGIVLALPPKVSRGVMWPARVMHVAETSGFYSGSKSCILGAFLNSNGSSASREGARDPYSLGPMFEWETIEVSENTLKKYPFDSFSVEDLMLGFKFLGLPKAVLSRYLDSHRLALALKTYARKYIPTNYLPGDDDAFASASLTESHVLSVLTPMFPQEVLDLPFDFILRNLPRPNEHASALLDNDETKSETVIDIKSIIDSMTPPSCYGRKQLAQGTDIALSPENNQRKMLILSPSPNFTPMSTRREAENVDDDVIWSLHNFASELLVNLFETSHAAGNLHISYLAQLLSTLILQLRGLSDEFTGFDIKKQKNELKRILCQCLLVKGCGEDFIASSTLPSGYSAATVAVEWRKACERVYKRAVSKLHIDGGGNGYTTVVTDSRCNSHITADGAFERPVRLPAAIKGAKLAGAGTDPNVLLINTVEDVYMELAEDNVIPRAHQRSYIKRLKSKISSISPDDTGVPLTDDSEGEGGDDTKGSRGSYTAAVVGIAATVKAVDMVVGGQCVNVFCAIRPPGHHAGRELRPMKAVSNGFCIFNAAACAAIYATTPLSLGGLGLRRVCVIDFDVHHGNGTQDILCNTHDPRFLYVSMHAGGAHINGFEEEDSDGESFRLKPGSKTTEGIFPGRCGDSSPHDGVLNIPLGNKVTPTDLGTALVSKVLPKVENFSPDLIILSAGFDAHKNDPLGMGGLSAEDFGHVTEVACQLAFKTCSGRIISVLEGGYGVPCCRPRTDLFLPKDEAEKLLDLGEDLPDTMGDPVPGLLRQRLEKCHAEGFLECVKEHVKSFVKFNKRS</sequence>
<evidence type="ECO:0000259" key="11">
    <source>
        <dbReference type="Pfam" id="PF00850"/>
    </source>
</evidence>
<reference evidence="12 13" key="1">
    <citation type="journal article" date="2020" name="G3 (Bethesda)">
        <title>Improved Reference Genome for Cyclotella cryptica CCMP332, a Model for Cell Wall Morphogenesis, Salinity Adaptation, and Lipid Production in Diatoms (Bacillariophyta).</title>
        <authorList>
            <person name="Roberts W.R."/>
            <person name="Downey K.M."/>
            <person name="Ruck E.C."/>
            <person name="Traller J.C."/>
            <person name="Alverson A.J."/>
        </authorList>
    </citation>
    <scope>NUCLEOTIDE SEQUENCE [LARGE SCALE GENOMIC DNA]</scope>
    <source>
        <strain evidence="12 13">CCMP332</strain>
    </source>
</reference>
<dbReference type="PANTHER" id="PTHR10625">
    <property type="entry name" value="HISTONE DEACETYLASE HDAC1-RELATED"/>
    <property type="match status" value="1"/>
</dbReference>
<feature type="compositionally biased region" description="Basic and acidic residues" evidence="10">
    <location>
        <begin position="114"/>
        <end position="132"/>
    </location>
</feature>
<keyword evidence="13" id="KW-1185">Reference proteome</keyword>
<evidence type="ECO:0000256" key="7">
    <source>
        <dbReference type="ARBA" id="ARBA00023015"/>
    </source>
</evidence>
<dbReference type="Pfam" id="PF00850">
    <property type="entry name" value="Hist_deacetyl"/>
    <property type="match status" value="1"/>
</dbReference>
<gene>
    <name evidence="12" type="ORF">HJC23_005489</name>
</gene>
<evidence type="ECO:0000256" key="1">
    <source>
        <dbReference type="ARBA" id="ARBA00004123"/>
    </source>
</evidence>
<evidence type="ECO:0000256" key="4">
    <source>
        <dbReference type="ARBA" id="ARBA00022491"/>
    </source>
</evidence>
<accession>A0ABD3PGY5</accession>
<evidence type="ECO:0000256" key="2">
    <source>
        <dbReference type="ARBA" id="ARBA00007738"/>
    </source>
</evidence>
<protein>
    <recommendedName>
        <fullName evidence="3">histone deacetylase</fullName>
        <ecNumber evidence="3">3.5.1.98</ecNumber>
    </recommendedName>
</protein>
<dbReference type="PANTHER" id="PTHR10625:SF5">
    <property type="entry name" value="HISTONE DEACETYLASE"/>
    <property type="match status" value="1"/>
</dbReference>
<dbReference type="Proteomes" id="UP001516023">
    <property type="component" value="Unassembled WGS sequence"/>
</dbReference>
<evidence type="ECO:0000313" key="13">
    <source>
        <dbReference type="Proteomes" id="UP001516023"/>
    </source>
</evidence>
<comment type="caution">
    <text evidence="12">The sequence shown here is derived from an EMBL/GenBank/DDBJ whole genome shotgun (WGS) entry which is preliminary data.</text>
</comment>
<keyword evidence="6" id="KW-0156">Chromatin regulator</keyword>
<dbReference type="InterPro" id="IPR023696">
    <property type="entry name" value="Ureohydrolase_dom_sf"/>
</dbReference>
<organism evidence="12 13">
    <name type="scientific">Cyclotella cryptica</name>
    <dbReference type="NCBI Taxonomy" id="29204"/>
    <lineage>
        <taxon>Eukaryota</taxon>
        <taxon>Sar</taxon>
        <taxon>Stramenopiles</taxon>
        <taxon>Ochrophyta</taxon>
        <taxon>Bacillariophyta</taxon>
        <taxon>Coscinodiscophyceae</taxon>
        <taxon>Thalassiosirophycidae</taxon>
        <taxon>Stephanodiscales</taxon>
        <taxon>Stephanodiscaceae</taxon>
        <taxon>Cyclotella</taxon>
    </lineage>
</organism>
<comment type="similarity">
    <text evidence="2">Belongs to the histone deacetylase family. HD type 2 subfamily.</text>
</comment>
<keyword evidence="5" id="KW-0378">Hydrolase</keyword>
<comment type="subcellular location">
    <subcellularLocation>
        <location evidence="1">Nucleus</location>
    </subcellularLocation>
</comment>
<dbReference type="AlphaFoldDB" id="A0ABD3PGY5"/>
<keyword evidence="9" id="KW-0539">Nucleus</keyword>
<evidence type="ECO:0000256" key="5">
    <source>
        <dbReference type="ARBA" id="ARBA00022801"/>
    </source>
</evidence>
<evidence type="ECO:0000256" key="6">
    <source>
        <dbReference type="ARBA" id="ARBA00022853"/>
    </source>
</evidence>
<evidence type="ECO:0000313" key="12">
    <source>
        <dbReference type="EMBL" id="KAL3786978.1"/>
    </source>
</evidence>
<feature type="region of interest" description="Disordered" evidence="10">
    <location>
        <begin position="77"/>
        <end position="187"/>
    </location>
</feature>
<evidence type="ECO:0000256" key="3">
    <source>
        <dbReference type="ARBA" id="ARBA00012111"/>
    </source>
</evidence>
<dbReference type="SUPFAM" id="SSF52768">
    <property type="entry name" value="Arginase/deacetylase"/>
    <property type="match status" value="1"/>
</dbReference>